<dbReference type="AlphaFoldDB" id="A0A7V8J5J9"/>
<dbReference type="EMBL" id="WOWR01000005">
    <property type="protein sequence ID" value="KAF0255677.1"/>
    <property type="molecule type" value="Genomic_DNA"/>
</dbReference>
<gene>
    <name evidence="1" type="ORF">GN299_06190</name>
</gene>
<proteinExistence type="predicted"/>
<comment type="caution">
    <text evidence="1">The sequence shown here is derived from an EMBL/GenBank/DDBJ whole genome shotgun (WGS) entry which is preliminary data.</text>
</comment>
<name>A0A7V8J5J9_PSEPU</name>
<evidence type="ECO:0000313" key="2">
    <source>
        <dbReference type="Proteomes" id="UP000442695"/>
    </source>
</evidence>
<dbReference type="RefSeq" id="WP_156858570.1">
    <property type="nucleotide sequence ID" value="NZ_WOWR01000005.1"/>
</dbReference>
<sequence length="99" mass="10888">MTRKIIQISTIGPGLGYLPAAVALADDGTVWLSGFDPHKEDFSLWKKLPALPATDEEAERLLESERAQKAQPNLSVWGRLAKFIGFSVKIETLDKPPKA</sequence>
<protein>
    <submittedName>
        <fullName evidence="1">Uncharacterized protein</fullName>
    </submittedName>
</protein>
<reference evidence="1 2" key="1">
    <citation type="submission" date="2019-12" db="EMBL/GenBank/DDBJ databases">
        <authorList>
            <person name="Woiski C."/>
        </authorList>
    </citation>
    <scope>NUCLEOTIDE SEQUENCE [LARGE SCALE GENOMIC DNA]</scope>
    <source>
        <strain evidence="1 2">BOE100</strain>
    </source>
</reference>
<evidence type="ECO:0000313" key="1">
    <source>
        <dbReference type="EMBL" id="KAF0255677.1"/>
    </source>
</evidence>
<organism evidence="1 2">
    <name type="scientific">Pseudomonas putida</name>
    <name type="common">Arthrobacter siderocapsulatus</name>
    <dbReference type="NCBI Taxonomy" id="303"/>
    <lineage>
        <taxon>Bacteria</taxon>
        <taxon>Pseudomonadati</taxon>
        <taxon>Pseudomonadota</taxon>
        <taxon>Gammaproteobacteria</taxon>
        <taxon>Pseudomonadales</taxon>
        <taxon>Pseudomonadaceae</taxon>
        <taxon>Pseudomonas</taxon>
    </lineage>
</organism>
<dbReference type="Proteomes" id="UP000442695">
    <property type="component" value="Unassembled WGS sequence"/>
</dbReference>
<accession>A0A7V8J5J9</accession>